<feature type="domain" description="Single" evidence="4">
    <location>
        <begin position="37"/>
        <end position="105"/>
    </location>
</feature>
<keyword evidence="2" id="KW-0964">Secreted</keyword>
<evidence type="ECO:0000313" key="5">
    <source>
        <dbReference type="EMBL" id="JAC19606.1"/>
    </source>
</evidence>
<evidence type="ECO:0000256" key="1">
    <source>
        <dbReference type="ARBA" id="ARBA00004613"/>
    </source>
</evidence>
<reference evidence="5" key="1">
    <citation type="submission" date="2014-03" db="EMBL/GenBank/DDBJ databases">
        <title>The sialotranscriptome of Amblyomma triste, Amblyomma parvum and Amblyomma cajennense ticks, uncovered by 454-based RNA-seq.</title>
        <authorList>
            <person name="Garcia G.R."/>
            <person name="Gardinassi L.G."/>
            <person name="Ribeiro J.M."/>
            <person name="Anatriello E."/>
            <person name="Ferreira B.R."/>
            <person name="Moreira H.N."/>
            <person name="Mafra C."/>
            <person name="Olegario M.M."/>
            <person name="Szabo P.J."/>
            <person name="Miranda-Santos I.K."/>
            <person name="Maruyama S.R."/>
        </authorList>
    </citation>
    <scope>NUCLEOTIDE SEQUENCE</scope>
    <source>
        <strain evidence="5">Uberlandia</strain>
        <tissue evidence="5">Salivary glands</tissue>
    </source>
</reference>
<feature type="chain" id="PRO_5001514845" description="Single domain-containing protein" evidence="3">
    <location>
        <begin position="19"/>
        <end position="106"/>
    </location>
</feature>
<dbReference type="InterPro" id="IPR029277">
    <property type="entry name" value="SVWC_dom"/>
</dbReference>
<evidence type="ECO:0000256" key="2">
    <source>
        <dbReference type="ARBA" id="ARBA00022525"/>
    </source>
</evidence>
<protein>
    <recommendedName>
        <fullName evidence="4">Single domain-containing protein</fullName>
    </recommendedName>
</protein>
<feature type="signal peptide" evidence="3">
    <location>
        <begin position="1"/>
        <end position="18"/>
    </location>
</feature>
<dbReference type="GO" id="GO:0005576">
    <property type="term" value="C:extracellular region"/>
    <property type="evidence" value="ECO:0007669"/>
    <property type="project" value="UniProtKB-SubCell"/>
</dbReference>
<proteinExistence type="evidence at transcript level"/>
<comment type="subcellular location">
    <subcellularLocation>
        <location evidence="1">Secreted</location>
    </subcellularLocation>
</comment>
<accession>A0A023FCQ6</accession>
<dbReference type="AlphaFoldDB" id="A0A023FCQ6"/>
<name>A0A023FCQ6_AMBCJ</name>
<evidence type="ECO:0000259" key="4">
    <source>
        <dbReference type="Pfam" id="PF15430"/>
    </source>
</evidence>
<organism evidence="5">
    <name type="scientific">Amblyomma cajennense</name>
    <name type="common">Cayenne tick</name>
    <name type="synonym">Acarus cajennensis</name>
    <dbReference type="NCBI Taxonomy" id="34607"/>
    <lineage>
        <taxon>Eukaryota</taxon>
        <taxon>Metazoa</taxon>
        <taxon>Ecdysozoa</taxon>
        <taxon>Arthropoda</taxon>
        <taxon>Chelicerata</taxon>
        <taxon>Arachnida</taxon>
        <taxon>Acari</taxon>
        <taxon>Parasitiformes</taxon>
        <taxon>Ixodida</taxon>
        <taxon>Ixodoidea</taxon>
        <taxon>Ixodidae</taxon>
        <taxon>Amblyomminae</taxon>
        <taxon>Amblyomma</taxon>
    </lineage>
</organism>
<dbReference type="Pfam" id="PF15430">
    <property type="entry name" value="SVWC"/>
    <property type="match status" value="1"/>
</dbReference>
<dbReference type="EMBL" id="GBBK01004876">
    <property type="protein sequence ID" value="JAC19606.1"/>
    <property type="molecule type" value="mRNA"/>
</dbReference>
<keyword evidence="3" id="KW-0732">Signal</keyword>
<sequence>MMRLVGLFIFSGAVVVFGKFNYNPGRDTSLHVQEGECWFRGYKLKAGVKQDMEKPCESWICTHSNSNSRVDIIGCSQANVSVVDVDPYEPVPQDKKKLFPVCCTQK</sequence>
<evidence type="ECO:0000256" key="3">
    <source>
        <dbReference type="SAM" id="SignalP"/>
    </source>
</evidence>